<dbReference type="EMBL" id="PUIB01000018">
    <property type="protein sequence ID" value="PQO33069.1"/>
    <property type="molecule type" value="Genomic_DNA"/>
</dbReference>
<name>A0A2S8FLK4_9BACT</name>
<dbReference type="RefSeq" id="WP_105356223.1">
    <property type="nucleotide sequence ID" value="NZ_PUIB01000018.1"/>
</dbReference>
<reference evidence="2 3" key="1">
    <citation type="submission" date="2018-02" db="EMBL/GenBank/DDBJ databases">
        <title>Comparative genomes isolates from brazilian mangrove.</title>
        <authorList>
            <person name="Araujo J.E."/>
            <person name="Taketani R.G."/>
            <person name="Silva M.C.P."/>
            <person name="Loureco M.V."/>
            <person name="Andreote F.D."/>
        </authorList>
    </citation>
    <scope>NUCLEOTIDE SEQUENCE [LARGE SCALE GENOMIC DNA]</scope>
    <source>
        <strain evidence="2 3">NAP PRIS-MGV</strain>
    </source>
</reference>
<dbReference type="Proteomes" id="UP000239388">
    <property type="component" value="Unassembled WGS sequence"/>
</dbReference>
<organism evidence="2 3">
    <name type="scientific">Blastopirellula marina</name>
    <dbReference type="NCBI Taxonomy" id="124"/>
    <lineage>
        <taxon>Bacteria</taxon>
        <taxon>Pseudomonadati</taxon>
        <taxon>Planctomycetota</taxon>
        <taxon>Planctomycetia</taxon>
        <taxon>Pirellulales</taxon>
        <taxon>Pirellulaceae</taxon>
        <taxon>Blastopirellula</taxon>
    </lineage>
</organism>
<comment type="caution">
    <text evidence="2">The sequence shown here is derived from an EMBL/GenBank/DDBJ whole genome shotgun (WGS) entry which is preliminary data.</text>
</comment>
<feature type="signal peptide" evidence="1">
    <location>
        <begin position="1"/>
        <end position="20"/>
    </location>
</feature>
<feature type="chain" id="PRO_5015605789" evidence="1">
    <location>
        <begin position="21"/>
        <end position="320"/>
    </location>
</feature>
<evidence type="ECO:0000256" key="1">
    <source>
        <dbReference type="SAM" id="SignalP"/>
    </source>
</evidence>
<gene>
    <name evidence="2" type="ORF">C5Y98_18205</name>
</gene>
<dbReference type="OrthoDB" id="290816at2"/>
<proteinExistence type="predicted"/>
<evidence type="ECO:0000313" key="3">
    <source>
        <dbReference type="Proteomes" id="UP000239388"/>
    </source>
</evidence>
<protein>
    <submittedName>
        <fullName evidence="2">Uncharacterized protein</fullName>
    </submittedName>
</protein>
<dbReference type="AlphaFoldDB" id="A0A2S8FLK4"/>
<sequence length="320" mass="36444">MNYRLPLFTLSLLLICSSWGVGQEPPTLRELIDGVPILTPKTKSLERFHLKMACRSENSALSQMVEMCWVRDEWSGMFITWSQHGTPLVFTSQGRGFQFDTLGRRVLLHRGDAFMLTGKVHEENFQLGYSVSSEAKKEPVLFDLPSLVKVRSVTAKVDQDEAGDWRVSAISDTGRCRVILVFDRESPYALNRYESYSLISGQRLARLELSLNKNFPNAWPKFPADNEFPAGLEVRKMDLDFEKEDVSGKVTKIMDVMTYMMAQVGIHMKDIRESELMADQDWNAIEATDREFGPKLRRAIGFPPLEVAEQKADAPDGLRR</sequence>
<keyword evidence="1" id="KW-0732">Signal</keyword>
<evidence type="ECO:0000313" key="2">
    <source>
        <dbReference type="EMBL" id="PQO33069.1"/>
    </source>
</evidence>
<accession>A0A2S8FLK4</accession>